<reference evidence="5" key="1">
    <citation type="submission" date="2018-03" db="EMBL/GenBank/DDBJ databases">
        <authorList>
            <person name="Zecchin S."/>
        </authorList>
    </citation>
    <scope>NUCLEOTIDE SEQUENCE [LARGE SCALE GENOMIC DNA]</scope>
</reference>
<keyword evidence="3" id="KW-0175">Coiled coil</keyword>
<dbReference type="SUPFAM" id="SSF111384">
    <property type="entry name" value="OmpH-like"/>
    <property type="match status" value="1"/>
</dbReference>
<accession>A0A2U3QIJ3</accession>
<proteinExistence type="inferred from homology"/>
<evidence type="ECO:0000313" key="5">
    <source>
        <dbReference type="Proteomes" id="UP000245125"/>
    </source>
</evidence>
<dbReference type="Proteomes" id="UP000245125">
    <property type="component" value="Unassembled WGS sequence"/>
</dbReference>
<dbReference type="OrthoDB" id="9793048at2"/>
<dbReference type="Pfam" id="PF03938">
    <property type="entry name" value="OmpH"/>
    <property type="match status" value="1"/>
</dbReference>
<dbReference type="PANTHER" id="PTHR35089">
    <property type="entry name" value="CHAPERONE PROTEIN SKP"/>
    <property type="match status" value="1"/>
</dbReference>
<evidence type="ECO:0000256" key="2">
    <source>
        <dbReference type="ARBA" id="ARBA00022729"/>
    </source>
</evidence>
<dbReference type="AlphaFoldDB" id="A0A2U3QIJ3"/>
<evidence type="ECO:0000256" key="3">
    <source>
        <dbReference type="SAM" id="Coils"/>
    </source>
</evidence>
<dbReference type="GO" id="GO:0005829">
    <property type="term" value="C:cytosol"/>
    <property type="evidence" value="ECO:0007669"/>
    <property type="project" value="TreeGrafter"/>
</dbReference>
<dbReference type="EMBL" id="OUUY01000095">
    <property type="protein sequence ID" value="SPQ01232.1"/>
    <property type="molecule type" value="Genomic_DNA"/>
</dbReference>
<protein>
    <submittedName>
        <fullName evidence="4">Putative Outer membrane protein</fullName>
    </submittedName>
</protein>
<evidence type="ECO:0000313" key="4">
    <source>
        <dbReference type="EMBL" id="SPQ01232.1"/>
    </source>
</evidence>
<dbReference type="InterPro" id="IPR005632">
    <property type="entry name" value="Chaperone_Skp"/>
</dbReference>
<comment type="similarity">
    <text evidence="1">Belongs to the Skp family.</text>
</comment>
<feature type="coiled-coil region" evidence="3">
    <location>
        <begin position="56"/>
        <end position="120"/>
    </location>
</feature>
<dbReference type="GO" id="GO:0050821">
    <property type="term" value="P:protein stabilization"/>
    <property type="evidence" value="ECO:0007669"/>
    <property type="project" value="TreeGrafter"/>
</dbReference>
<organism evidence="4 5">
    <name type="scientific">Candidatus Sulfobium mesophilum</name>
    <dbReference type="NCBI Taxonomy" id="2016548"/>
    <lineage>
        <taxon>Bacteria</taxon>
        <taxon>Pseudomonadati</taxon>
        <taxon>Nitrospirota</taxon>
        <taxon>Nitrospiria</taxon>
        <taxon>Nitrospirales</taxon>
        <taxon>Nitrospiraceae</taxon>
        <taxon>Candidatus Sulfobium</taxon>
    </lineage>
</organism>
<evidence type="ECO:0000256" key="1">
    <source>
        <dbReference type="ARBA" id="ARBA00009091"/>
    </source>
</evidence>
<keyword evidence="2" id="KW-0732">Signal</keyword>
<dbReference type="PANTHER" id="PTHR35089:SF1">
    <property type="entry name" value="CHAPERONE PROTEIN SKP"/>
    <property type="match status" value="1"/>
</dbReference>
<dbReference type="SMART" id="SM00935">
    <property type="entry name" value="OmpH"/>
    <property type="match status" value="1"/>
</dbReference>
<gene>
    <name evidence="4" type="ORF">NBG4_480013</name>
</gene>
<name>A0A2U3QIJ3_9BACT</name>
<dbReference type="GO" id="GO:0051082">
    <property type="term" value="F:unfolded protein binding"/>
    <property type="evidence" value="ECO:0007669"/>
    <property type="project" value="InterPro"/>
</dbReference>
<keyword evidence="5" id="KW-1185">Reference proteome</keyword>
<dbReference type="Gene3D" id="3.30.910.20">
    <property type="entry name" value="Skp domain"/>
    <property type="match status" value="1"/>
</dbReference>
<dbReference type="InterPro" id="IPR024930">
    <property type="entry name" value="Skp_dom_sf"/>
</dbReference>
<sequence length="178" mass="19605">MAEKTFGKILLLAAAFILLAAGGVRAEVKVGVVDLMKVLNESESGKKAKSNLETLIKSKQSVLDEKGKEIEKLKADLEKQSSVLSADAKKSKEEDLEKMLREYQRLVGDSQNEVKKKESEFTGGILKEIRAIVDKMGEDGGYTIILENADGLVLFSKKDINLTDVVIKKYNESRAKGK</sequence>